<comment type="caution">
    <text evidence="1">The sequence shown here is derived from an EMBL/GenBank/DDBJ whole genome shotgun (WGS) entry which is preliminary data.</text>
</comment>
<protein>
    <submittedName>
        <fullName evidence="1">Uncharacterized protein</fullName>
    </submittedName>
</protein>
<dbReference type="EMBL" id="VSSQ01068235">
    <property type="protein sequence ID" value="MPN20467.1"/>
    <property type="molecule type" value="Genomic_DNA"/>
</dbReference>
<proteinExistence type="predicted"/>
<accession>A0A645G0V9</accession>
<name>A0A645G0V9_9ZZZZ</name>
<reference evidence="1" key="1">
    <citation type="submission" date="2019-08" db="EMBL/GenBank/DDBJ databases">
        <authorList>
            <person name="Kucharzyk K."/>
            <person name="Murdoch R.W."/>
            <person name="Higgins S."/>
            <person name="Loffler F."/>
        </authorList>
    </citation>
    <scope>NUCLEOTIDE SEQUENCE</scope>
</reference>
<dbReference type="AlphaFoldDB" id="A0A645G0V9"/>
<sequence length="77" mass="8907">MERLDLELMGQSQSIPRSFEIGPERLAFGILAEIHIRGAMEENIIRAVGDDFSGRKIGNISFNDLHMRKHFFRKFIC</sequence>
<gene>
    <name evidence="1" type="ORF">SDC9_167846</name>
</gene>
<evidence type="ECO:0000313" key="1">
    <source>
        <dbReference type="EMBL" id="MPN20467.1"/>
    </source>
</evidence>
<organism evidence="1">
    <name type="scientific">bioreactor metagenome</name>
    <dbReference type="NCBI Taxonomy" id="1076179"/>
    <lineage>
        <taxon>unclassified sequences</taxon>
        <taxon>metagenomes</taxon>
        <taxon>ecological metagenomes</taxon>
    </lineage>
</organism>